<keyword evidence="2" id="KW-1185">Reference proteome</keyword>
<dbReference type="Proteomes" id="UP000673691">
    <property type="component" value="Unassembled WGS sequence"/>
</dbReference>
<proteinExistence type="predicted"/>
<evidence type="ECO:0000313" key="2">
    <source>
        <dbReference type="Proteomes" id="UP000673691"/>
    </source>
</evidence>
<gene>
    <name evidence="1" type="ORF">BJ554DRAFT_596</name>
</gene>
<evidence type="ECO:0000313" key="1">
    <source>
        <dbReference type="EMBL" id="KAG5459061.1"/>
    </source>
</evidence>
<sequence>MVGEEPDRRLATGATARPLVPEKKPVSWENIALGAFIQVWEVSTLGQVFEVVKTHMAGARPRASARC</sequence>
<dbReference type="AlphaFoldDB" id="A0A8H7ZTI2"/>
<reference evidence="1 2" key="1">
    <citation type="journal article" name="Sci. Rep.">
        <title>Genome-scale phylogenetic analyses confirm Olpidium as the closest living zoosporic fungus to the non-flagellated, terrestrial fungi.</title>
        <authorList>
            <person name="Chang Y."/>
            <person name="Rochon D."/>
            <person name="Sekimoto S."/>
            <person name="Wang Y."/>
            <person name="Chovatia M."/>
            <person name="Sandor L."/>
            <person name="Salamov A."/>
            <person name="Grigoriev I.V."/>
            <person name="Stajich J.E."/>
            <person name="Spatafora J.W."/>
        </authorList>
    </citation>
    <scope>NUCLEOTIDE SEQUENCE [LARGE SCALE GENOMIC DNA]</scope>
    <source>
        <strain evidence="1">S191</strain>
    </source>
</reference>
<dbReference type="EMBL" id="JAEFCI010007449">
    <property type="protein sequence ID" value="KAG5459061.1"/>
    <property type="molecule type" value="Genomic_DNA"/>
</dbReference>
<comment type="caution">
    <text evidence="1">The sequence shown here is derived from an EMBL/GenBank/DDBJ whole genome shotgun (WGS) entry which is preliminary data.</text>
</comment>
<protein>
    <submittedName>
        <fullName evidence="1">Uncharacterized protein</fullName>
    </submittedName>
</protein>
<organism evidence="1 2">
    <name type="scientific">Olpidium bornovanus</name>
    <dbReference type="NCBI Taxonomy" id="278681"/>
    <lineage>
        <taxon>Eukaryota</taxon>
        <taxon>Fungi</taxon>
        <taxon>Fungi incertae sedis</taxon>
        <taxon>Olpidiomycota</taxon>
        <taxon>Olpidiomycotina</taxon>
        <taxon>Olpidiomycetes</taxon>
        <taxon>Olpidiales</taxon>
        <taxon>Olpidiaceae</taxon>
        <taxon>Olpidium</taxon>
    </lineage>
</organism>
<dbReference type="OrthoDB" id="10253709at2759"/>
<accession>A0A8H7ZTI2</accession>
<name>A0A8H7ZTI2_9FUNG</name>